<dbReference type="InterPro" id="IPR050890">
    <property type="entry name" value="PTS_EIIA_component"/>
</dbReference>
<feature type="domain" description="PTS EIIA type-1" evidence="7">
    <location>
        <begin position="1"/>
        <end position="55"/>
    </location>
</feature>
<evidence type="ECO:0000256" key="3">
    <source>
        <dbReference type="ARBA" id="ARBA00022597"/>
    </source>
</evidence>
<organism evidence="8 9">
    <name type="scientific">Lactobacillus helveticus</name>
    <name type="common">Lactobacillus suntoryeus</name>
    <dbReference type="NCBI Taxonomy" id="1587"/>
    <lineage>
        <taxon>Bacteria</taxon>
        <taxon>Bacillati</taxon>
        <taxon>Bacillota</taxon>
        <taxon>Bacilli</taxon>
        <taxon>Lactobacillales</taxon>
        <taxon>Lactobacillaceae</taxon>
        <taxon>Lactobacillus</taxon>
    </lineage>
</organism>
<keyword evidence="6" id="KW-0418">Kinase</keyword>
<keyword evidence="3" id="KW-0762">Sugar transport</keyword>
<evidence type="ECO:0000256" key="6">
    <source>
        <dbReference type="ARBA" id="ARBA00022777"/>
    </source>
</evidence>
<dbReference type="AlphaFoldDB" id="A0A3S8S997"/>
<proteinExistence type="predicted"/>
<name>A0A3S8S997_LACHE</name>
<evidence type="ECO:0000259" key="7">
    <source>
        <dbReference type="PROSITE" id="PS51093"/>
    </source>
</evidence>
<dbReference type="PANTHER" id="PTHR45008">
    <property type="entry name" value="PTS SYSTEM GLUCOSE-SPECIFIC EIIA COMPONENT"/>
    <property type="match status" value="1"/>
</dbReference>
<comment type="subcellular location">
    <subcellularLocation>
        <location evidence="1">Cytoplasm</location>
    </subcellularLocation>
</comment>
<dbReference type="GO" id="GO:0005737">
    <property type="term" value="C:cytoplasm"/>
    <property type="evidence" value="ECO:0007669"/>
    <property type="project" value="UniProtKB-SubCell"/>
</dbReference>
<dbReference type="Proteomes" id="UP000267945">
    <property type="component" value="Chromosome"/>
</dbReference>
<evidence type="ECO:0000256" key="4">
    <source>
        <dbReference type="ARBA" id="ARBA00022679"/>
    </source>
</evidence>
<protein>
    <submittedName>
        <fullName evidence="8">PTS system beta-glucoside-specific EIIBCA component</fullName>
    </submittedName>
</protein>
<evidence type="ECO:0000313" key="9">
    <source>
        <dbReference type="Proteomes" id="UP000267945"/>
    </source>
</evidence>
<evidence type="ECO:0000256" key="1">
    <source>
        <dbReference type="ARBA" id="ARBA00004496"/>
    </source>
</evidence>
<evidence type="ECO:0000256" key="2">
    <source>
        <dbReference type="ARBA" id="ARBA00022448"/>
    </source>
</evidence>
<dbReference type="GO" id="GO:0009401">
    <property type="term" value="P:phosphoenolpyruvate-dependent sugar phosphotransferase system"/>
    <property type="evidence" value="ECO:0007669"/>
    <property type="project" value="UniProtKB-KW"/>
</dbReference>
<keyword evidence="5" id="KW-0598">Phosphotransferase system</keyword>
<keyword evidence="4" id="KW-0808">Transferase</keyword>
<dbReference type="Gene3D" id="2.70.70.10">
    <property type="entry name" value="Glucose Permease (Domain IIA)"/>
    <property type="match status" value="1"/>
</dbReference>
<evidence type="ECO:0000256" key="5">
    <source>
        <dbReference type="ARBA" id="ARBA00022683"/>
    </source>
</evidence>
<dbReference type="InterPro" id="IPR011055">
    <property type="entry name" value="Dup_hybrid_motif"/>
</dbReference>
<reference evidence="8 9" key="1">
    <citation type="submission" date="2017-02" db="EMBL/GenBank/DDBJ databases">
        <title>Complete genome sequence of Lactobacillus helveticus.</title>
        <authorList>
            <person name="Kim J.F."/>
            <person name="Chung Y."/>
            <person name="Kwak M."/>
        </authorList>
    </citation>
    <scope>NUCLEOTIDE SEQUENCE [LARGE SCALE GENOMIC DNA]</scope>
    <source>
        <strain evidence="8 9">LH5</strain>
    </source>
</reference>
<evidence type="ECO:0000313" key="8">
    <source>
        <dbReference type="EMBL" id="AZK90274.1"/>
    </source>
</evidence>
<dbReference type="Pfam" id="PF00358">
    <property type="entry name" value="PTS_EIIA_1"/>
    <property type="match status" value="1"/>
</dbReference>
<gene>
    <name evidence="8" type="primary">bglF_1</name>
    <name evidence="8" type="ORF">LH5_00012</name>
</gene>
<accession>A0A3S8S997</accession>
<dbReference type="PANTHER" id="PTHR45008:SF1">
    <property type="entry name" value="PTS SYSTEM GLUCOSE-SPECIFIC EIIA COMPONENT"/>
    <property type="match status" value="1"/>
</dbReference>
<keyword evidence="2" id="KW-0813">Transport</keyword>
<dbReference type="EMBL" id="CP019581">
    <property type="protein sequence ID" value="AZK90274.1"/>
    <property type="molecule type" value="Genomic_DNA"/>
</dbReference>
<dbReference type="PROSITE" id="PS51093">
    <property type="entry name" value="PTS_EIIA_TYPE_1"/>
    <property type="match status" value="1"/>
</dbReference>
<sequence length="85" mass="9371">MLHLGLDTVELEGKPFTMHVKEDDQVTPDTLLATADVEQIKDAGKDPVVLTLITNTNDYVANAKNLVKSGDQVEVHHNVFEITTK</sequence>
<dbReference type="InterPro" id="IPR001127">
    <property type="entry name" value="PTS_EIIA_1_perm"/>
</dbReference>
<dbReference type="SUPFAM" id="SSF51261">
    <property type="entry name" value="Duplicated hybrid motif"/>
    <property type="match status" value="1"/>
</dbReference>
<dbReference type="GO" id="GO:0016301">
    <property type="term" value="F:kinase activity"/>
    <property type="evidence" value="ECO:0007669"/>
    <property type="project" value="UniProtKB-KW"/>
</dbReference>